<accession>A0A1G2Q8R4</accession>
<dbReference type="EMBL" id="MHTG01000026">
    <property type="protein sequence ID" value="OHA56914.1"/>
    <property type="molecule type" value="Genomic_DNA"/>
</dbReference>
<comment type="caution">
    <text evidence="5">The sequence shown here is derived from an EMBL/GenBank/DDBJ whole genome shotgun (WGS) entry which is preliminary data.</text>
</comment>
<dbReference type="CDD" id="cd01277">
    <property type="entry name" value="HINT_subgroup"/>
    <property type="match status" value="1"/>
</dbReference>
<dbReference type="GO" id="GO:0006790">
    <property type="term" value="P:sulfur compound metabolic process"/>
    <property type="evidence" value="ECO:0007669"/>
    <property type="project" value="TreeGrafter"/>
</dbReference>
<feature type="active site" description="Tele-AMP-histidine intermediate" evidence="1">
    <location>
        <position position="100"/>
    </location>
</feature>
<gene>
    <name evidence="5" type="ORF">A2114_00400</name>
</gene>
<dbReference type="GO" id="GO:0047627">
    <property type="term" value="F:adenylylsulfatase activity"/>
    <property type="evidence" value="ECO:0007669"/>
    <property type="project" value="TreeGrafter"/>
</dbReference>
<dbReference type="PANTHER" id="PTHR47670">
    <property type="entry name" value="ADENYLYLSULFATASE HINT3"/>
    <property type="match status" value="1"/>
</dbReference>
<dbReference type="PROSITE" id="PS51084">
    <property type="entry name" value="HIT_2"/>
    <property type="match status" value="1"/>
</dbReference>
<dbReference type="InterPro" id="IPR036265">
    <property type="entry name" value="HIT-like_sf"/>
</dbReference>
<protein>
    <submittedName>
        <fullName evidence="5">HIT family hydrolase</fullName>
    </submittedName>
</protein>
<dbReference type="Proteomes" id="UP000176494">
    <property type="component" value="Unassembled WGS sequence"/>
</dbReference>
<evidence type="ECO:0000259" key="4">
    <source>
        <dbReference type="PROSITE" id="PS51084"/>
    </source>
</evidence>
<keyword evidence="5" id="KW-0378">Hydrolase</keyword>
<dbReference type="Pfam" id="PF01230">
    <property type="entry name" value="HIT"/>
    <property type="match status" value="1"/>
</dbReference>
<dbReference type="Gene3D" id="3.30.428.10">
    <property type="entry name" value="HIT-like"/>
    <property type="match status" value="1"/>
</dbReference>
<dbReference type="PRINTS" id="PR00332">
    <property type="entry name" value="HISTRIAD"/>
</dbReference>
<dbReference type="STRING" id="1802435.A2114_00400"/>
<feature type="domain" description="HIT" evidence="4">
    <location>
        <begin position="6"/>
        <end position="113"/>
    </location>
</feature>
<proteinExistence type="predicted"/>
<dbReference type="InterPro" id="IPR011146">
    <property type="entry name" value="HIT-like"/>
</dbReference>
<evidence type="ECO:0000256" key="3">
    <source>
        <dbReference type="PROSITE-ProRule" id="PRU00464"/>
    </source>
</evidence>
<evidence type="ECO:0000313" key="6">
    <source>
        <dbReference type="Proteomes" id="UP000176494"/>
    </source>
</evidence>
<organism evidence="5 6">
    <name type="scientific">Candidatus Vogelbacteria bacterium GWA1_51_14</name>
    <dbReference type="NCBI Taxonomy" id="1802435"/>
    <lineage>
        <taxon>Bacteria</taxon>
        <taxon>Candidatus Vogeliibacteriota</taxon>
    </lineage>
</organism>
<evidence type="ECO:0000256" key="1">
    <source>
        <dbReference type="PIRSR" id="PIRSR601310-1"/>
    </source>
</evidence>
<feature type="short sequence motif" description="Histidine triad motif" evidence="2 3">
    <location>
        <begin position="98"/>
        <end position="102"/>
    </location>
</feature>
<sequence>MDKDCLFCKIVAGEIPADKVFEDEDFIAIIDIKPVNLGHILLLPKKHYRNLLDLPADILDKLGGHLQKLSLAVKQATGADGINIGMNNEGAAGQLIFHQHSHIMPRFTNDGFHHWQGKENYTSEDFKKIVEEIKRAL</sequence>
<dbReference type="GO" id="GO:0009150">
    <property type="term" value="P:purine ribonucleotide metabolic process"/>
    <property type="evidence" value="ECO:0007669"/>
    <property type="project" value="TreeGrafter"/>
</dbReference>
<evidence type="ECO:0000313" key="5">
    <source>
        <dbReference type="EMBL" id="OHA56914.1"/>
    </source>
</evidence>
<evidence type="ECO:0000256" key="2">
    <source>
        <dbReference type="PIRSR" id="PIRSR601310-3"/>
    </source>
</evidence>
<dbReference type="InterPro" id="IPR039384">
    <property type="entry name" value="HINT"/>
</dbReference>
<name>A0A1G2Q8R4_9BACT</name>
<dbReference type="AlphaFoldDB" id="A0A1G2Q8R4"/>
<reference evidence="5 6" key="1">
    <citation type="journal article" date="2016" name="Nat. Commun.">
        <title>Thousands of microbial genomes shed light on interconnected biogeochemical processes in an aquifer system.</title>
        <authorList>
            <person name="Anantharaman K."/>
            <person name="Brown C.T."/>
            <person name="Hug L.A."/>
            <person name="Sharon I."/>
            <person name="Castelle C.J."/>
            <person name="Probst A.J."/>
            <person name="Thomas B.C."/>
            <person name="Singh A."/>
            <person name="Wilkins M.J."/>
            <person name="Karaoz U."/>
            <person name="Brodie E.L."/>
            <person name="Williams K.H."/>
            <person name="Hubbard S.S."/>
            <person name="Banfield J.F."/>
        </authorList>
    </citation>
    <scope>NUCLEOTIDE SEQUENCE [LARGE SCALE GENOMIC DNA]</scope>
</reference>
<dbReference type="InterPro" id="IPR001310">
    <property type="entry name" value="Histidine_triad_HIT"/>
</dbReference>
<dbReference type="SUPFAM" id="SSF54197">
    <property type="entry name" value="HIT-like"/>
    <property type="match status" value="1"/>
</dbReference>
<dbReference type="PANTHER" id="PTHR47670:SF1">
    <property type="entry name" value="ADENYLYLSULFATASE HINT3"/>
    <property type="match status" value="1"/>
</dbReference>